<evidence type="ECO:0000259" key="3">
    <source>
        <dbReference type="PROSITE" id="PS50405"/>
    </source>
</evidence>
<dbReference type="SUPFAM" id="SSF52833">
    <property type="entry name" value="Thioredoxin-like"/>
    <property type="match status" value="1"/>
</dbReference>
<dbReference type="SFLD" id="SFLDG00358">
    <property type="entry name" value="Main_(cytGST)"/>
    <property type="match status" value="1"/>
</dbReference>
<dbReference type="InterPro" id="IPR010987">
    <property type="entry name" value="Glutathione-S-Trfase_C-like"/>
</dbReference>
<evidence type="ECO:0000313" key="5">
    <source>
        <dbReference type="Proteomes" id="UP001216510"/>
    </source>
</evidence>
<dbReference type="SFLD" id="SFLDG01150">
    <property type="entry name" value="Main.1:_Beta-like"/>
    <property type="match status" value="1"/>
</dbReference>
<dbReference type="Gene3D" id="3.40.30.10">
    <property type="entry name" value="Glutaredoxin"/>
    <property type="match status" value="1"/>
</dbReference>
<feature type="domain" description="GST C-terminal" evidence="3">
    <location>
        <begin position="85"/>
        <end position="207"/>
    </location>
</feature>
<dbReference type="InterPro" id="IPR036249">
    <property type="entry name" value="Thioredoxin-like_sf"/>
</dbReference>
<dbReference type="EMBL" id="CP119083">
    <property type="protein sequence ID" value="WEF31924.1"/>
    <property type="molecule type" value="Genomic_DNA"/>
</dbReference>
<evidence type="ECO:0000313" key="4">
    <source>
        <dbReference type="EMBL" id="WEF31924.1"/>
    </source>
</evidence>
<dbReference type="RefSeq" id="WP_277414691.1">
    <property type="nucleotide sequence ID" value="NZ_CP119083.1"/>
</dbReference>
<evidence type="ECO:0000259" key="2">
    <source>
        <dbReference type="PROSITE" id="PS50404"/>
    </source>
</evidence>
<evidence type="ECO:0000256" key="1">
    <source>
        <dbReference type="RuleBase" id="RU003494"/>
    </source>
</evidence>
<dbReference type="PANTHER" id="PTHR44051">
    <property type="entry name" value="GLUTATHIONE S-TRANSFERASE-RELATED"/>
    <property type="match status" value="1"/>
</dbReference>
<dbReference type="Pfam" id="PF02798">
    <property type="entry name" value="GST_N"/>
    <property type="match status" value="1"/>
</dbReference>
<organism evidence="4 5">
    <name type="scientific">Pseudoduganella chitinolytica</name>
    <dbReference type="NCBI Taxonomy" id="34070"/>
    <lineage>
        <taxon>Bacteria</taxon>
        <taxon>Pseudomonadati</taxon>
        <taxon>Pseudomonadota</taxon>
        <taxon>Betaproteobacteria</taxon>
        <taxon>Burkholderiales</taxon>
        <taxon>Oxalobacteraceae</taxon>
        <taxon>Telluria group</taxon>
        <taxon>Pseudoduganella</taxon>
    </lineage>
</organism>
<sequence length="207" mass="22590">MYTAYLADTPNGRKIPIALEELALDYRVQPVDLGADEQHTPAFERMSPNGKIPVLVDGASGAALFESNAILFHLAATSGRLIPDNPAGRATVLQWLFLQAASIGPMLGQLWWFRHASPTPNPQALARYTKEARRLYGVIERRLATTPYIAGDSYTVADIACWPWLVTHDELGLDIAAWPAVAAWLDQVAARPAVQRGLARSAEPAHV</sequence>
<dbReference type="Pfam" id="PF00043">
    <property type="entry name" value="GST_C"/>
    <property type="match status" value="1"/>
</dbReference>
<dbReference type="PROSITE" id="PS50404">
    <property type="entry name" value="GST_NTER"/>
    <property type="match status" value="1"/>
</dbReference>
<dbReference type="InterPro" id="IPR004046">
    <property type="entry name" value="GST_C"/>
</dbReference>
<dbReference type="InterPro" id="IPR036282">
    <property type="entry name" value="Glutathione-S-Trfase_C_sf"/>
</dbReference>
<dbReference type="InterPro" id="IPR040079">
    <property type="entry name" value="Glutathione_S-Trfase"/>
</dbReference>
<protein>
    <submittedName>
        <fullName evidence="4">Glutathione binding-like protein</fullName>
    </submittedName>
</protein>
<name>A0ABY8BC20_9BURK</name>
<dbReference type="SUPFAM" id="SSF47616">
    <property type="entry name" value="GST C-terminal domain-like"/>
    <property type="match status" value="1"/>
</dbReference>
<comment type="similarity">
    <text evidence="1">Belongs to the GST superfamily.</text>
</comment>
<proteinExistence type="inferred from homology"/>
<dbReference type="SFLD" id="SFLDS00019">
    <property type="entry name" value="Glutathione_Transferase_(cytos"/>
    <property type="match status" value="1"/>
</dbReference>
<gene>
    <name evidence="4" type="ORF">PX653_21195</name>
</gene>
<dbReference type="PROSITE" id="PS50405">
    <property type="entry name" value="GST_CTER"/>
    <property type="match status" value="1"/>
</dbReference>
<feature type="domain" description="GST N-terminal" evidence="2">
    <location>
        <begin position="1"/>
        <end position="82"/>
    </location>
</feature>
<dbReference type="SFLD" id="SFLDG01151">
    <property type="entry name" value="Main.2:_Nu-like"/>
    <property type="match status" value="1"/>
</dbReference>
<accession>A0ABY8BC20</accession>
<dbReference type="Gene3D" id="1.20.1050.10">
    <property type="match status" value="1"/>
</dbReference>
<reference evidence="4 5" key="1">
    <citation type="submission" date="2023-02" db="EMBL/GenBank/DDBJ databases">
        <title>Gemone sequence of Telluria chitinolytica ACM 3522T.</title>
        <authorList>
            <person name="Frediansyah A."/>
            <person name="Miess H."/>
            <person name="Gross H."/>
        </authorList>
    </citation>
    <scope>NUCLEOTIDE SEQUENCE [LARGE SCALE GENOMIC DNA]</scope>
    <source>
        <strain evidence="4 5">ACM 3522</strain>
    </source>
</reference>
<dbReference type="PANTHER" id="PTHR44051:SF19">
    <property type="entry name" value="DISULFIDE-BOND OXIDOREDUCTASE YFCG"/>
    <property type="match status" value="1"/>
</dbReference>
<keyword evidence="5" id="KW-1185">Reference proteome</keyword>
<dbReference type="CDD" id="cd03048">
    <property type="entry name" value="GST_N_Ure2p_like"/>
    <property type="match status" value="1"/>
</dbReference>
<dbReference type="InterPro" id="IPR004045">
    <property type="entry name" value="Glutathione_S-Trfase_N"/>
</dbReference>
<dbReference type="Proteomes" id="UP001216510">
    <property type="component" value="Chromosome"/>
</dbReference>